<evidence type="ECO:0000313" key="2">
    <source>
        <dbReference type="EMBL" id="NGG15798.1"/>
    </source>
</evidence>
<evidence type="ECO:0000313" key="1">
    <source>
        <dbReference type="EMBL" id="MCW1041847.1"/>
    </source>
</evidence>
<dbReference type="RefSeq" id="WP_024052719.1">
    <property type="nucleotide sequence ID" value="NZ_CP118029.1"/>
</dbReference>
<organism evidence="2">
    <name type="scientific">Streptococcus anginosus</name>
    <dbReference type="NCBI Taxonomy" id="1328"/>
    <lineage>
        <taxon>Bacteria</taxon>
        <taxon>Bacillati</taxon>
        <taxon>Bacillota</taxon>
        <taxon>Bacilli</taxon>
        <taxon>Lactobacillales</taxon>
        <taxon>Streptococcaceae</taxon>
        <taxon>Streptococcus</taxon>
        <taxon>Streptococcus anginosus group</taxon>
    </lineage>
</organism>
<accession>A0A6G4MXR7</accession>
<dbReference type="EMBL" id="JAPAHU010000007">
    <property type="protein sequence ID" value="MCW1041847.1"/>
    <property type="molecule type" value="Genomic_DNA"/>
</dbReference>
<comment type="caution">
    <text evidence="2">The sequence shown here is derived from an EMBL/GenBank/DDBJ whole genome shotgun (WGS) entry which is preliminary data.</text>
</comment>
<reference evidence="2" key="1">
    <citation type="submission" date="2020-02" db="EMBL/GenBank/DDBJ databases">
        <title>Antibiotic resistance/susceptibility profiles of lactic acid-producing cocci isolated from the human vagina, and analysis of the genetic basis of atypical resistances.</title>
        <authorList>
            <person name="Sirichoat A."/>
            <person name="Florez A.B."/>
            <person name="Vazquez L."/>
            <person name="Buppasiri P."/>
            <person name="Panya M."/>
            <person name="Lulitanond V."/>
            <person name="Mayo B."/>
        </authorList>
    </citation>
    <scope>NUCLEOTIDE SEQUENCE</scope>
    <source>
        <strain evidence="2">VA01-10AN</strain>
    </source>
</reference>
<name>A0A6G4MXR7_STRAP</name>
<keyword evidence="3" id="KW-1185">Reference proteome</keyword>
<gene>
    <name evidence="2" type="ORF">G5T13_03935</name>
    <name evidence="1" type="ORF">OJ597_05125</name>
</gene>
<dbReference type="EMBL" id="JAAJBG010000005">
    <property type="protein sequence ID" value="NGG15798.1"/>
    <property type="molecule type" value="Genomic_DNA"/>
</dbReference>
<proteinExistence type="predicted"/>
<protein>
    <submittedName>
        <fullName evidence="2">Uncharacterized protein</fullName>
    </submittedName>
</protein>
<reference evidence="1 3" key="2">
    <citation type="submission" date="2022-10" db="EMBL/GenBank/DDBJ databases">
        <title>Comparative genomic study of S. anginosus.</title>
        <authorList>
            <person name="Prasad A."/>
            <person name="Ene A."/>
            <person name="Jablonska S."/>
            <person name="Du J."/>
            <person name="Wolfe A.J."/>
            <person name="Putonti C."/>
        </authorList>
    </citation>
    <scope>NUCLEOTIDE SEQUENCE [LARGE SCALE GENOMIC DNA]</scope>
    <source>
        <strain evidence="1 3">UMB9231</strain>
    </source>
</reference>
<evidence type="ECO:0000313" key="3">
    <source>
        <dbReference type="Proteomes" id="UP001526076"/>
    </source>
</evidence>
<dbReference type="AlphaFoldDB" id="A0A6G4MXR7"/>
<dbReference type="Proteomes" id="UP001526076">
    <property type="component" value="Unassembled WGS sequence"/>
</dbReference>
<sequence length="72" mass="8577">MLLFALPYMVKVNALRQDILTKDYSNIKFEELPRYFMQLRFGSTFSKPKEIRVYSYFSDALLFPDGALWREG</sequence>